<sequence length="393" mass="44734">MIAADNSHLDNAALPSGDSPELVLVPATPEERIESIKLNSVVWKGALDLDTYLARENHLHQQALVKDGLDIWLLVVRGEAENQRTILASCETYKKKAVLAQDGNVEPISAHGLGSVYCRPEFRGKGYAKRMVSELSKKMDTWQTETILANRSRFSVLYSDIGKKFYAQFGWKPYPSAHFSLSPLSKNEHDRAITGVSLPKAKTLVADDVRHSMCNDEIVRKELGLLRTVSQRSPGAKVAILPSFEHYKWHWAREEFLANILRKDKKPPLIKGAGEDKSRVYCAWNRNFGETPEENTLYILRWIYDEPTSAEETEATARAMAAILKRAQLEAYEWNMAKVQFWNPTPLMEKAVAMLDPTAKIIHREMDSVACLKWNGAEKKDVEWLWNEKYAWC</sequence>
<dbReference type="OrthoDB" id="2020070at2759"/>
<dbReference type="EMBL" id="ML742199">
    <property type="protein sequence ID" value="KAE8147599.1"/>
    <property type="molecule type" value="Genomic_DNA"/>
</dbReference>
<dbReference type="AlphaFoldDB" id="A0A5N6TNC4"/>
<keyword evidence="3" id="KW-1185">Reference proteome</keyword>
<evidence type="ECO:0000259" key="1">
    <source>
        <dbReference type="Pfam" id="PF22998"/>
    </source>
</evidence>
<dbReference type="InterPro" id="IPR016181">
    <property type="entry name" value="Acyl_CoA_acyltransferase"/>
</dbReference>
<reference evidence="2 3" key="1">
    <citation type="submission" date="2019-04" db="EMBL/GenBank/DDBJ databases">
        <title>Friends and foes A comparative genomics study of 23 Aspergillus species from section Flavi.</title>
        <authorList>
            <consortium name="DOE Joint Genome Institute"/>
            <person name="Kjaerbolling I."/>
            <person name="Vesth T."/>
            <person name="Frisvad J.C."/>
            <person name="Nybo J.L."/>
            <person name="Theobald S."/>
            <person name="Kildgaard S."/>
            <person name="Isbrandt T."/>
            <person name="Kuo A."/>
            <person name="Sato A."/>
            <person name="Lyhne E.K."/>
            <person name="Kogle M.E."/>
            <person name="Wiebenga A."/>
            <person name="Kun R.S."/>
            <person name="Lubbers R.J."/>
            <person name="Makela M.R."/>
            <person name="Barry K."/>
            <person name="Chovatia M."/>
            <person name="Clum A."/>
            <person name="Daum C."/>
            <person name="Haridas S."/>
            <person name="He G."/>
            <person name="LaButti K."/>
            <person name="Lipzen A."/>
            <person name="Mondo S."/>
            <person name="Riley R."/>
            <person name="Salamov A."/>
            <person name="Simmons B.A."/>
            <person name="Magnuson J.K."/>
            <person name="Henrissat B."/>
            <person name="Mortensen U.H."/>
            <person name="Larsen T.O."/>
            <person name="Devries R.P."/>
            <person name="Grigoriev I.V."/>
            <person name="Machida M."/>
            <person name="Baker S.E."/>
            <person name="Andersen M.R."/>
        </authorList>
    </citation>
    <scope>NUCLEOTIDE SEQUENCE [LARGE SCALE GENOMIC DNA]</scope>
    <source>
        <strain evidence="2 3">IBT 18842</strain>
    </source>
</reference>
<gene>
    <name evidence="2" type="ORF">BDV25DRAFT_159977</name>
</gene>
<dbReference type="PANTHER" id="PTHR34815:SF4">
    <property type="entry name" value="N-ACETYLTRANSFERASE DOMAIN-CONTAINING PROTEIN"/>
    <property type="match status" value="1"/>
</dbReference>
<dbReference type="Proteomes" id="UP000325780">
    <property type="component" value="Unassembled WGS sequence"/>
</dbReference>
<organism evidence="2 3">
    <name type="scientific">Aspergillus avenaceus</name>
    <dbReference type="NCBI Taxonomy" id="36643"/>
    <lineage>
        <taxon>Eukaryota</taxon>
        <taxon>Fungi</taxon>
        <taxon>Dikarya</taxon>
        <taxon>Ascomycota</taxon>
        <taxon>Pezizomycotina</taxon>
        <taxon>Eurotiomycetes</taxon>
        <taxon>Eurotiomycetidae</taxon>
        <taxon>Eurotiales</taxon>
        <taxon>Aspergillaceae</taxon>
        <taxon>Aspergillus</taxon>
        <taxon>Aspergillus subgen. Circumdati</taxon>
    </lineage>
</organism>
<protein>
    <recommendedName>
        <fullName evidence="1">LYC1 C-terminal domain-containing protein</fullName>
    </recommendedName>
</protein>
<accession>A0A5N6TNC4</accession>
<dbReference type="SUPFAM" id="SSF55729">
    <property type="entry name" value="Acyl-CoA N-acyltransferases (Nat)"/>
    <property type="match status" value="1"/>
</dbReference>
<dbReference type="Pfam" id="PF22998">
    <property type="entry name" value="GNAT_LYC1-like"/>
    <property type="match status" value="1"/>
</dbReference>
<evidence type="ECO:0000313" key="3">
    <source>
        <dbReference type="Proteomes" id="UP000325780"/>
    </source>
</evidence>
<dbReference type="PANTHER" id="PTHR34815">
    <property type="entry name" value="LYSINE ACETYLTRANSFERASE"/>
    <property type="match status" value="1"/>
</dbReference>
<dbReference type="InterPro" id="IPR053013">
    <property type="entry name" value="LAT"/>
</dbReference>
<dbReference type="InterPro" id="IPR055100">
    <property type="entry name" value="GNAT_LYC1-like"/>
</dbReference>
<feature type="domain" description="LYC1 C-terminal" evidence="1">
    <location>
        <begin position="179"/>
        <end position="393"/>
    </location>
</feature>
<name>A0A5N6TNC4_ASPAV</name>
<dbReference type="Gene3D" id="3.40.630.30">
    <property type="match status" value="1"/>
</dbReference>
<evidence type="ECO:0000313" key="2">
    <source>
        <dbReference type="EMBL" id="KAE8147599.1"/>
    </source>
</evidence>
<proteinExistence type="predicted"/>